<dbReference type="NCBIfam" id="TIGR00358">
    <property type="entry name" value="3_prime_RNase"/>
    <property type="match status" value="1"/>
</dbReference>
<dbReference type="Gene3D" id="2.40.50.140">
    <property type="entry name" value="Nucleic acid-binding proteins"/>
    <property type="match status" value="1"/>
</dbReference>
<dbReference type="Pfam" id="PF08206">
    <property type="entry name" value="OB_RNB"/>
    <property type="match status" value="1"/>
</dbReference>
<dbReference type="InterPro" id="IPR003029">
    <property type="entry name" value="S1_domain"/>
</dbReference>
<dbReference type="PANTHER" id="PTHR23355:SF37">
    <property type="entry name" value="EXORIBONUCLEASE 2"/>
    <property type="match status" value="1"/>
</dbReference>
<keyword evidence="7" id="KW-0269">Exonuclease</keyword>
<dbReference type="SMART" id="SM00955">
    <property type="entry name" value="RNB"/>
    <property type="match status" value="1"/>
</dbReference>
<comment type="subcellular location">
    <subcellularLocation>
        <location evidence="2">Cytoplasm</location>
    </subcellularLocation>
</comment>
<dbReference type="InterPro" id="IPR001900">
    <property type="entry name" value="RNase_II/R"/>
</dbReference>
<dbReference type="InterPro" id="IPR012340">
    <property type="entry name" value="NA-bd_OB-fold"/>
</dbReference>
<evidence type="ECO:0000256" key="5">
    <source>
        <dbReference type="ARBA" id="ARBA00022722"/>
    </source>
</evidence>
<keyword evidence="12" id="KW-1185">Reference proteome</keyword>
<evidence type="ECO:0000256" key="4">
    <source>
        <dbReference type="ARBA" id="ARBA00022490"/>
    </source>
</evidence>
<dbReference type="InterPro" id="IPR011129">
    <property type="entry name" value="CSD"/>
</dbReference>
<evidence type="ECO:0000256" key="7">
    <source>
        <dbReference type="ARBA" id="ARBA00022839"/>
    </source>
</evidence>
<dbReference type="PROSITE" id="PS50126">
    <property type="entry name" value="S1"/>
    <property type="match status" value="1"/>
</dbReference>
<keyword evidence="4" id="KW-0963">Cytoplasm</keyword>
<keyword evidence="5" id="KW-0540">Nuclease</keyword>
<dbReference type="Proteomes" id="UP001626537">
    <property type="component" value="Chromosome"/>
</dbReference>
<dbReference type="InterPro" id="IPR013223">
    <property type="entry name" value="RNase_B_OB_dom"/>
</dbReference>
<dbReference type="Pfam" id="PF00773">
    <property type="entry name" value="RNB"/>
    <property type="match status" value="1"/>
</dbReference>
<evidence type="ECO:0000259" key="10">
    <source>
        <dbReference type="PROSITE" id="PS50126"/>
    </source>
</evidence>
<feature type="domain" description="S1 motif" evidence="10">
    <location>
        <begin position="562"/>
        <end position="644"/>
    </location>
</feature>
<organism evidence="11 12">
    <name type="scientific">Congregibacter variabilis</name>
    <dbReference type="NCBI Taxonomy" id="3081200"/>
    <lineage>
        <taxon>Bacteria</taxon>
        <taxon>Pseudomonadati</taxon>
        <taxon>Pseudomonadota</taxon>
        <taxon>Gammaproteobacteria</taxon>
        <taxon>Cellvibrionales</taxon>
        <taxon>Halieaceae</taxon>
        <taxon>Congregibacter</taxon>
    </lineage>
</organism>
<evidence type="ECO:0000313" key="12">
    <source>
        <dbReference type="Proteomes" id="UP001626537"/>
    </source>
</evidence>
<dbReference type="InterPro" id="IPR050180">
    <property type="entry name" value="RNR_Ribonuclease"/>
</dbReference>
<keyword evidence="6" id="KW-0378">Hydrolase</keyword>
<dbReference type="SMART" id="SM00357">
    <property type="entry name" value="CSP"/>
    <property type="match status" value="1"/>
</dbReference>
<dbReference type="SUPFAM" id="SSF50249">
    <property type="entry name" value="Nucleic acid-binding proteins"/>
    <property type="match status" value="3"/>
</dbReference>
<dbReference type="RefSeq" id="WP_407347721.1">
    <property type="nucleotide sequence ID" value="NZ_CP136864.1"/>
</dbReference>
<evidence type="ECO:0000256" key="8">
    <source>
        <dbReference type="ARBA" id="ARBA00022884"/>
    </source>
</evidence>
<comment type="catalytic activity">
    <reaction evidence="1">
        <text>Exonucleolytic cleavage in the 3'- to 5'-direction to yield nucleoside 5'-phosphates.</text>
        <dbReference type="EC" id="3.1.13.1"/>
    </reaction>
</comment>
<gene>
    <name evidence="11" type="ORF">R0135_14915</name>
</gene>
<dbReference type="EC" id="3.1.13.1" evidence="3"/>
<evidence type="ECO:0000256" key="9">
    <source>
        <dbReference type="SAM" id="MobiDB-lite"/>
    </source>
</evidence>
<feature type="region of interest" description="Disordered" evidence="9">
    <location>
        <begin position="643"/>
        <end position="670"/>
    </location>
</feature>
<evidence type="ECO:0000256" key="6">
    <source>
        <dbReference type="ARBA" id="ARBA00022801"/>
    </source>
</evidence>
<sequence>MLDRDALAQLRGLKTQIESEKERTEAVLRGTPARYGFARTDDGREVFVPPDEMLKAFPGDRVRVCLRPGKDKRPIAEIEGLVESAIGEFTGRCVSKGKAMFVEPDIPGMSRWLFLPPQARNGAKSGDYLRCALLRHPIRDGKPQAKVLATIGAADEPGIENLYTMAKYGLEAQWSDADKQQLEEVIATLTPENDPGREDFSDLAFVTIDAARTQDIDDALYAEVTSEGWLLYVAIADPTSYITADSPLRATVAERASSAYFHGAVVPMLPESISQQRCALTENELRPALVCRVAISEDGSVGEFKFFEAKIRSRAKLSYFAVDRYLSGQDESLICHATPLEALYQVSRALRSRREANELVMEDRQEFRWLLNERGHIENIEPCEKLSSQRLVEECMVATNRCAAALLSDAGASGPFVVHDGFRRDRLKDRQKFMELYLTDADALDPDTLEGYRDLLRQLAASDHELPLRSMVNRLLTRARLSKKPGAHMGMSLPVYTNCTSPLRKYLDFLVHLQIKAALRGESASICEQPELDKLNQKLQKLRQISNEAERWLTLEYLQRKAESAPGPWPGHVSHMGNHGFYVRLDDSGLEGYVDLRKVGEKFNFDKWTATQKSKTRHFRVNTPVSVTLMGADEETPHLPLFKLDPSCGRKPEKPEEPEEPALHGEAASQ</sequence>
<protein>
    <recommendedName>
        <fullName evidence="3">exoribonuclease II</fullName>
        <ecNumber evidence="3">3.1.13.1</ecNumber>
    </recommendedName>
</protein>
<evidence type="ECO:0000313" key="11">
    <source>
        <dbReference type="EMBL" id="WOJ93060.1"/>
    </source>
</evidence>
<dbReference type="InterPro" id="IPR040476">
    <property type="entry name" value="CSD2"/>
</dbReference>
<accession>A0ABZ0I3F9</accession>
<dbReference type="Pfam" id="PF17876">
    <property type="entry name" value="CSD2"/>
    <property type="match status" value="1"/>
</dbReference>
<keyword evidence="8" id="KW-0694">RNA-binding</keyword>
<evidence type="ECO:0000256" key="2">
    <source>
        <dbReference type="ARBA" id="ARBA00004496"/>
    </source>
</evidence>
<dbReference type="PANTHER" id="PTHR23355">
    <property type="entry name" value="RIBONUCLEASE"/>
    <property type="match status" value="1"/>
</dbReference>
<proteinExistence type="predicted"/>
<dbReference type="EMBL" id="CP136864">
    <property type="protein sequence ID" value="WOJ93060.1"/>
    <property type="molecule type" value="Genomic_DNA"/>
</dbReference>
<evidence type="ECO:0000256" key="1">
    <source>
        <dbReference type="ARBA" id="ARBA00001849"/>
    </source>
</evidence>
<name>A0ABZ0I3F9_9GAMM</name>
<dbReference type="InterPro" id="IPR004476">
    <property type="entry name" value="RNase_II/RNase_R"/>
</dbReference>
<evidence type="ECO:0000256" key="3">
    <source>
        <dbReference type="ARBA" id="ARBA00012163"/>
    </source>
</evidence>
<reference evidence="11 12" key="1">
    <citation type="submission" date="2023-10" db="EMBL/GenBank/DDBJ databases">
        <title>Two novel species belonging to the OM43/NOR5 clade.</title>
        <authorList>
            <person name="Park M."/>
        </authorList>
    </citation>
    <scope>NUCLEOTIDE SEQUENCE [LARGE SCALE GENOMIC DNA]</scope>
    <source>
        <strain evidence="11 12">IMCC43200</strain>
    </source>
</reference>